<proteinExistence type="predicted"/>
<comment type="caution">
    <text evidence="1">The sequence shown here is derived from an EMBL/GenBank/DDBJ whole genome shotgun (WGS) entry which is preliminary data.</text>
</comment>
<sequence length="625" mass="73203">MHNYLFIFLVSQTFYRFYPVNQDAMLSKTDVKVEIHNDTLYVHAECHSPYGIFVETVDKDNIKTGEDFFGIILTHNKNTGYFFLVNANGIKEDGVIVQKSTGKKEWDFVWEVKTERISDTLWAAKFKIPLEQTDFNRNVDSLALYMNFVRSSRLQGVGNFEAGTLVPIRGNNYYDLEFTKKYIFEMGRNRKALILLNEPYIAVYRSKMGMYFAGGSDISLKTSTGNVTVTVNPEYATVEGDIEQFNLNKSEMLYYPEKRPFFMYGFELWNLPFSVLYTRRIEDIDAGIKVNLNSHKTGVNLFLLEEKDTASVYMSRKRLTGGLRVLFFSKNFELGGFYLRSRDTSEAKGMDVMFFLPSKFNLNIQYTADLRGKSDIYVHLYRYVRPGINVESGFEHLDSVTISTAYMPYPKFTRTMWLYLTFNFSRDKMFLPYYAIGIGGTYSEYLNGKFYENNGTFFVTLGLLNNLHFFYNYIPWKRYAPWNDTTYINSLHNINLQYQPFSRHNINLDIQTGKYFGGLQKYYSLEYSYKGEKLHLSAGYGYNDEPFYTQHRLYLKGKWNITQKLRFRLFAQHSGISNEEELDILSEYEIKPGTSLYFVVNRNNHSDGVSETRLMVKFKSYFEVE</sequence>
<evidence type="ECO:0000313" key="1">
    <source>
        <dbReference type="EMBL" id="HGL17017.1"/>
    </source>
</evidence>
<name>A0A7V3ZWK7_UNCW3</name>
<gene>
    <name evidence="1" type="ORF">ENU66_01565</name>
</gene>
<reference evidence="1" key="1">
    <citation type="journal article" date="2020" name="mSystems">
        <title>Genome- and Community-Level Interaction Insights into Carbon Utilization and Element Cycling Functions of Hydrothermarchaeota in Hydrothermal Sediment.</title>
        <authorList>
            <person name="Zhou Z."/>
            <person name="Liu Y."/>
            <person name="Xu W."/>
            <person name="Pan J."/>
            <person name="Luo Z.H."/>
            <person name="Li M."/>
        </authorList>
    </citation>
    <scope>NUCLEOTIDE SEQUENCE [LARGE SCALE GENOMIC DNA]</scope>
    <source>
        <strain evidence="1">SpSt-69</strain>
    </source>
</reference>
<dbReference type="AlphaFoldDB" id="A0A7V3ZWK7"/>
<accession>A0A7V3ZWK7</accession>
<dbReference type="Gene3D" id="2.60.40.1190">
    <property type="match status" value="1"/>
</dbReference>
<protein>
    <submittedName>
        <fullName evidence="1">Uncharacterized protein</fullName>
    </submittedName>
</protein>
<dbReference type="EMBL" id="DTDJ01000014">
    <property type="protein sequence ID" value="HGL17017.1"/>
    <property type="molecule type" value="Genomic_DNA"/>
</dbReference>
<organism evidence="1">
    <name type="scientific">candidate division WOR-3 bacterium</name>
    <dbReference type="NCBI Taxonomy" id="2052148"/>
    <lineage>
        <taxon>Bacteria</taxon>
        <taxon>Bacteria division WOR-3</taxon>
    </lineage>
</organism>